<keyword evidence="3" id="KW-1185">Reference proteome</keyword>
<accession>A0ABR2K9N8</accession>
<name>A0ABR2K9N8_9EUKA</name>
<gene>
    <name evidence="2" type="ORF">M9Y10_038628</name>
</gene>
<evidence type="ECO:0000259" key="1">
    <source>
        <dbReference type="PROSITE" id="PS50003"/>
    </source>
</evidence>
<dbReference type="SUPFAM" id="SSF50729">
    <property type="entry name" value="PH domain-like"/>
    <property type="match status" value="1"/>
</dbReference>
<organism evidence="2 3">
    <name type="scientific">Tritrichomonas musculus</name>
    <dbReference type="NCBI Taxonomy" id="1915356"/>
    <lineage>
        <taxon>Eukaryota</taxon>
        <taxon>Metamonada</taxon>
        <taxon>Parabasalia</taxon>
        <taxon>Tritrichomonadida</taxon>
        <taxon>Tritrichomonadidae</taxon>
        <taxon>Tritrichomonas</taxon>
    </lineage>
</organism>
<dbReference type="Pfam" id="PF01369">
    <property type="entry name" value="Sec7"/>
    <property type="match status" value="1"/>
</dbReference>
<dbReference type="InterPro" id="IPR001849">
    <property type="entry name" value="PH_domain"/>
</dbReference>
<dbReference type="PROSITE" id="PS50003">
    <property type="entry name" value="PH_DOMAIN"/>
    <property type="match status" value="1"/>
</dbReference>
<dbReference type="InterPro" id="IPR011993">
    <property type="entry name" value="PH-like_dom_sf"/>
</dbReference>
<dbReference type="InterPro" id="IPR000904">
    <property type="entry name" value="Sec7_dom"/>
</dbReference>
<dbReference type="InterPro" id="IPR035999">
    <property type="entry name" value="Sec7_dom_sf"/>
</dbReference>
<feature type="domain" description="PH" evidence="1">
    <location>
        <begin position="234"/>
        <end position="346"/>
    </location>
</feature>
<comment type="caution">
    <text evidence="2">The sequence shown here is derived from an EMBL/GenBank/DDBJ whole genome shotgun (WGS) entry which is preliminary data.</text>
</comment>
<reference evidence="2 3" key="1">
    <citation type="submission" date="2024-04" db="EMBL/GenBank/DDBJ databases">
        <title>Tritrichomonas musculus Genome.</title>
        <authorList>
            <person name="Alves-Ferreira E."/>
            <person name="Grigg M."/>
            <person name="Lorenzi H."/>
            <person name="Galac M."/>
        </authorList>
    </citation>
    <scope>NUCLEOTIDE SEQUENCE [LARGE SCALE GENOMIC DNA]</scope>
    <source>
        <strain evidence="2 3">EAF2021</strain>
    </source>
</reference>
<proteinExistence type="predicted"/>
<dbReference type="Proteomes" id="UP001470230">
    <property type="component" value="Unassembled WGS sequence"/>
</dbReference>
<evidence type="ECO:0000313" key="2">
    <source>
        <dbReference type="EMBL" id="KAK8887578.1"/>
    </source>
</evidence>
<dbReference type="EMBL" id="JAPFFF010000006">
    <property type="protein sequence ID" value="KAK8887578.1"/>
    <property type="molecule type" value="Genomic_DNA"/>
</dbReference>
<protein>
    <recommendedName>
        <fullName evidence="1">PH domain-containing protein</fullName>
    </recommendedName>
</protein>
<evidence type="ECO:0000313" key="3">
    <source>
        <dbReference type="Proteomes" id="UP001470230"/>
    </source>
</evidence>
<dbReference type="Gene3D" id="2.30.29.30">
    <property type="entry name" value="Pleckstrin-homology domain (PH domain)/Phosphotyrosine-binding domain (PTB)"/>
    <property type="match status" value="1"/>
</dbReference>
<sequence length="354" mass="40164">MSHYRSDNFKFSQAVYCLPSSGAYKSWLGKPCELPDYVIPSDIPTLLPESSVKQFTTQPEQVLTQFLEVNPQYMNPRDIGKILFHSKDLSPFAVSLLLFNSIYSSNALVFSFISAIDLDCVSIVDAIRFITQKVAIPAKAIIIVNLAEAFSNAYGLRNQLEWPNMKIIQSLFCATIRYCFLHSTNDDISFHSVVDSFSALEKISPAIIEQISQDLKKTPPAIYFTSAPINSKPNEQLSGDVEHEGRFRSSWKSYFYYLENNKLISKDSKSSSKIISEISLDSVNASQKNLPKKPYCMFLQRIDNREFGKKMKEGVLRDSPRTSYTLAFKDENELLLWISSINCNGIEFELQALN</sequence>
<dbReference type="SUPFAM" id="SSF48425">
    <property type="entry name" value="Sec7 domain"/>
    <property type="match status" value="1"/>
</dbReference>